<evidence type="ECO:0000256" key="1">
    <source>
        <dbReference type="ARBA" id="ARBA00022801"/>
    </source>
</evidence>
<evidence type="ECO:0000313" key="5">
    <source>
        <dbReference type="Proteomes" id="UP000548425"/>
    </source>
</evidence>
<evidence type="ECO:0000313" key="4">
    <source>
        <dbReference type="EMBL" id="MBB6362493.1"/>
    </source>
</evidence>
<keyword evidence="1 2" id="KW-0378">Hydrolase</keyword>
<dbReference type="HAMAP" id="MF_00832">
    <property type="entry name" value="RutD"/>
    <property type="match status" value="1"/>
</dbReference>
<dbReference type="GO" id="GO:0006212">
    <property type="term" value="P:uracil catabolic process"/>
    <property type="evidence" value="ECO:0007669"/>
    <property type="project" value="UniProtKB-UniRule"/>
</dbReference>
<organism evidence="4 5">
    <name type="scientific">Acinetobacter lwoffii</name>
    <dbReference type="NCBI Taxonomy" id="28090"/>
    <lineage>
        <taxon>Bacteria</taxon>
        <taxon>Pseudomonadati</taxon>
        <taxon>Pseudomonadota</taxon>
        <taxon>Gammaproteobacteria</taxon>
        <taxon>Moraxellales</taxon>
        <taxon>Moraxellaceae</taxon>
        <taxon>Acinetobacter</taxon>
    </lineage>
</organism>
<dbReference type="Pfam" id="PF00561">
    <property type="entry name" value="Abhydrolase_1"/>
    <property type="match status" value="1"/>
</dbReference>
<dbReference type="InterPro" id="IPR000073">
    <property type="entry name" value="AB_hydrolase_1"/>
</dbReference>
<reference evidence="4 5" key="1">
    <citation type="submission" date="2020-08" db="EMBL/GenBank/DDBJ databases">
        <title>Functional genomics of gut bacteria from endangered species of beetles.</title>
        <authorList>
            <person name="Carlos-Shanley C."/>
        </authorList>
    </citation>
    <scope>NUCLEOTIDE SEQUENCE [LARGE SCALE GENOMIC DNA]</scope>
    <source>
        <strain evidence="4 5">S00127</strain>
    </source>
</reference>
<comment type="catalytic activity">
    <reaction evidence="2">
        <text>carbamate + 2 H(+) = NH4(+) + CO2</text>
        <dbReference type="Rhea" id="RHEA:15649"/>
        <dbReference type="ChEBI" id="CHEBI:13941"/>
        <dbReference type="ChEBI" id="CHEBI:15378"/>
        <dbReference type="ChEBI" id="CHEBI:16526"/>
        <dbReference type="ChEBI" id="CHEBI:28938"/>
    </reaction>
</comment>
<comment type="similarity">
    <text evidence="2">Belongs to the AB hydrolase superfamily. Hydrolase RutD family.</text>
</comment>
<name>A0AAW3VCN6_ACILW</name>
<dbReference type="GO" id="GO:0019740">
    <property type="term" value="P:nitrogen utilization"/>
    <property type="evidence" value="ECO:0007669"/>
    <property type="project" value="UniProtKB-UniRule"/>
</dbReference>
<comment type="caution">
    <text evidence="4">The sequence shown here is derived from an EMBL/GenBank/DDBJ whole genome shotgun (WGS) entry which is preliminary data.</text>
</comment>
<dbReference type="PANTHER" id="PTHR43798">
    <property type="entry name" value="MONOACYLGLYCEROL LIPASE"/>
    <property type="match status" value="1"/>
</dbReference>
<dbReference type="InterPro" id="IPR019913">
    <property type="entry name" value="Pyrimidine_utilisation_RutD"/>
</dbReference>
<dbReference type="EC" id="3.5.1.-" evidence="2"/>
<accession>A0AAW3VCN6</accession>
<dbReference type="PANTHER" id="PTHR43798:SF33">
    <property type="entry name" value="HYDROLASE, PUTATIVE (AFU_ORTHOLOGUE AFUA_2G14860)-RELATED"/>
    <property type="match status" value="1"/>
</dbReference>
<evidence type="ECO:0000259" key="3">
    <source>
        <dbReference type="Pfam" id="PF00561"/>
    </source>
</evidence>
<dbReference type="NCBIfam" id="TIGR03611">
    <property type="entry name" value="RutD"/>
    <property type="match status" value="1"/>
</dbReference>
<dbReference type="RefSeq" id="WP_184412571.1">
    <property type="nucleotide sequence ID" value="NZ_JACHLA010000002.1"/>
</dbReference>
<evidence type="ECO:0000256" key="2">
    <source>
        <dbReference type="HAMAP-Rule" id="MF_00832"/>
    </source>
</evidence>
<dbReference type="Gene3D" id="3.40.50.1820">
    <property type="entry name" value="alpha/beta hydrolase"/>
    <property type="match status" value="1"/>
</dbReference>
<dbReference type="AlphaFoldDB" id="A0AAW3VCN6"/>
<dbReference type="InterPro" id="IPR029058">
    <property type="entry name" value="AB_hydrolase_fold"/>
</dbReference>
<feature type="domain" description="AB hydrolase-1" evidence="3">
    <location>
        <begin position="16"/>
        <end position="244"/>
    </location>
</feature>
<dbReference type="GO" id="GO:0016020">
    <property type="term" value="C:membrane"/>
    <property type="evidence" value="ECO:0007669"/>
    <property type="project" value="TreeGrafter"/>
</dbReference>
<sequence>MSLFIHRAARADAPYVVLSSGLGGHASFWNPQIEVLQQDFHVVTYDQEGCHSDSGLLSIPYCVDHMARQILDLLINQDIREFHFIGHALGGHIGMQLATYQVDKAFKLFSLTMLNAWGELDSHTQKCFQARTSLLLNSGAEAYVRAQALFLYPPHWISTHLDPLTEAENKQLLDFPPIQNVLARLQAVQAFKLNTEHQQALKDVPIHLIANQDDFLVPYQRSQQLQQCLPHSHLSLLATGAHASTVTETDQVNQLILSFLISP</sequence>
<dbReference type="EMBL" id="JACHLA010000002">
    <property type="protein sequence ID" value="MBB6362493.1"/>
    <property type="molecule type" value="Genomic_DNA"/>
</dbReference>
<comment type="function">
    <text evidence="2">Involved in pyrimidine catabolism. May facilitate the hydrolysis of carbamate, a reaction that can also occur spontaneously.</text>
</comment>
<dbReference type="GO" id="GO:0016811">
    <property type="term" value="F:hydrolase activity, acting on carbon-nitrogen (but not peptide) bonds, in linear amides"/>
    <property type="evidence" value="ECO:0007669"/>
    <property type="project" value="InterPro"/>
</dbReference>
<dbReference type="InterPro" id="IPR050266">
    <property type="entry name" value="AB_hydrolase_sf"/>
</dbReference>
<dbReference type="SUPFAM" id="SSF53474">
    <property type="entry name" value="alpha/beta-Hydrolases"/>
    <property type="match status" value="1"/>
</dbReference>
<protein>
    <recommendedName>
        <fullName evidence="2">Putative carbamate hydrolase RutD</fullName>
        <ecNumber evidence="2">3.5.1.-</ecNumber>
    </recommendedName>
    <alternativeName>
        <fullName evidence="2">Aminohydrolase</fullName>
    </alternativeName>
</protein>
<gene>
    <name evidence="2" type="primary">rutD</name>
    <name evidence="4" type="ORF">HNP34_000589</name>
</gene>
<dbReference type="Proteomes" id="UP000548425">
    <property type="component" value="Unassembled WGS sequence"/>
</dbReference>
<proteinExistence type="inferred from homology"/>
<dbReference type="GO" id="GO:0046464">
    <property type="term" value="P:acylglycerol catabolic process"/>
    <property type="evidence" value="ECO:0007669"/>
    <property type="project" value="TreeGrafter"/>
</dbReference>
<dbReference type="GO" id="GO:0047372">
    <property type="term" value="F:monoacylglycerol lipase activity"/>
    <property type="evidence" value="ECO:0007669"/>
    <property type="project" value="TreeGrafter"/>
</dbReference>